<evidence type="ECO:0000259" key="4">
    <source>
        <dbReference type="PROSITE" id="PS50949"/>
    </source>
</evidence>
<dbReference type="SUPFAM" id="SSF46785">
    <property type="entry name" value="Winged helix' DNA-binding domain"/>
    <property type="match status" value="1"/>
</dbReference>
<dbReference type="GeneID" id="92893176"/>
<keyword evidence="1" id="KW-0805">Transcription regulation</keyword>
<dbReference type="Proteomes" id="UP000020595">
    <property type="component" value="Unassembled WGS sequence"/>
</dbReference>
<comment type="caution">
    <text evidence="5">The sequence shown here is derived from an EMBL/GenBank/DDBJ whole genome shotgun (WGS) entry which is preliminary data.</text>
</comment>
<dbReference type="CDD" id="cd07377">
    <property type="entry name" value="WHTH_GntR"/>
    <property type="match status" value="1"/>
</dbReference>
<feature type="domain" description="HTH gntR-type" evidence="4">
    <location>
        <begin position="11"/>
        <end position="79"/>
    </location>
</feature>
<dbReference type="InterPro" id="IPR036390">
    <property type="entry name" value="WH_DNA-bd_sf"/>
</dbReference>
<dbReference type="GO" id="GO:0003700">
    <property type="term" value="F:DNA-binding transcription factor activity"/>
    <property type="evidence" value="ECO:0007669"/>
    <property type="project" value="InterPro"/>
</dbReference>
<organism evidence="5 6">
    <name type="scientific">Acinetobacter baumannii (strain 1295743)</name>
    <dbReference type="NCBI Taxonomy" id="1310613"/>
    <lineage>
        <taxon>Bacteria</taxon>
        <taxon>Pseudomonadati</taxon>
        <taxon>Pseudomonadota</taxon>
        <taxon>Gammaproteobacteria</taxon>
        <taxon>Moraxellales</taxon>
        <taxon>Moraxellaceae</taxon>
        <taxon>Acinetobacter</taxon>
        <taxon>Acinetobacter calcoaceticus/baumannii complex</taxon>
    </lineage>
</organism>
<dbReference type="Pfam" id="PF00392">
    <property type="entry name" value="GntR"/>
    <property type="match status" value="1"/>
</dbReference>
<sequence>MSSAIKPRSTKKLSQIIVEQLIEKIQSGEFKVGEKIPTELELIETFEVSRSVIREAITELRSLGFVETRHGIGTFVKEQTVEQNFLLSNASLETINDIISLLELRISLESEAVFLASERRKQIHIDKMKAALEDFERHISSDANDGTVKADYDFHIAIAEASENQYFVDFLKYLGEKIIPRARVKSIEQSPENREEYLKAVHHDHVNIYNAIVDQDGLLARQMMRAHLSKSIKKFKQ</sequence>
<name>A0A009IQM3_ACIB9</name>
<protein>
    <submittedName>
        <fullName evidence="5">Bacterial regulatory s, gntR family protein</fullName>
    </submittedName>
</protein>
<dbReference type="PRINTS" id="PR00035">
    <property type="entry name" value="HTHGNTR"/>
</dbReference>
<dbReference type="PANTHER" id="PTHR43537">
    <property type="entry name" value="TRANSCRIPTIONAL REGULATOR, GNTR FAMILY"/>
    <property type="match status" value="1"/>
</dbReference>
<dbReference type="EMBL" id="JEWH01000016">
    <property type="protein sequence ID" value="EXB06093.1"/>
    <property type="molecule type" value="Genomic_DNA"/>
</dbReference>
<dbReference type="InterPro" id="IPR008920">
    <property type="entry name" value="TF_FadR/GntR_C"/>
</dbReference>
<dbReference type="PATRIC" id="fig|1310613.3.peg.1583"/>
<dbReference type="Gene3D" id="1.20.120.530">
    <property type="entry name" value="GntR ligand-binding domain-like"/>
    <property type="match status" value="1"/>
</dbReference>
<dbReference type="SUPFAM" id="SSF48008">
    <property type="entry name" value="GntR ligand-binding domain-like"/>
    <property type="match status" value="1"/>
</dbReference>
<dbReference type="GO" id="GO:0003677">
    <property type="term" value="F:DNA binding"/>
    <property type="evidence" value="ECO:0007669"/>
    <property type="project" value="UniProtKB-KW"/>
</dbReference>
<keyword evidence="3" id="KW-0804">Transcription</keyword>
<evidence type="ECO:0000256" key="2">
    <source>
        <dbReference type="ARBA" id="ARBA00023125"/>
    </source>
</evidence>
<dbReference type="PROSITE" id="PS50949">
    <property type="entry name" value="HTH_GNTR"/>
    <property type="match status" value="1"/>
</dbReference>
<evidence type="ECO:0000313" key="6">
    <source>
        <dbReference type="Proteomes" id="UP000020595"/>
    </source>
</evidence>
<dbReference type="AlphaFoldDB" id="A0A009IQM3"/>
<dbReference type="SMART" id="SM00895">
    <property type="entry name" value="FCD"/>
    <property type="match status" value="1"/>
</dbReference>
<evidence type="ECO:0000256" key="3">
    <source>
        <dbReference type="ARBA" id="ARBA00023163"/>
    </source>
</evidence>
<evidence type="ECO:0000256" key="1">
    <source>
        <dbReference type="ARBA" id="ARBA00023015"/>
    </source>
</evidence>
<reference evidence="5 6" key="1">
    <citation type="submission" date="2014-02" db="EMBL/GenBank/DDBJ databases">
        <title>Comparative genomics and transcriptomics to identify genetic mechanisms underlying the emergence of carbapenem resistant Acinetobacter baumannii (CRAb).</title>
        <authorList>
            <person name="Harris A.D."/>
            <person name="Johnson K.J."/>
            <person name="George J."/>
            <person name="Shefchek K."/>
            <person name="Daugherty S.C."/>
            <person name="Parankush S."/>
            <person name="Sadzewicz L."/>
            <person name="Tallon L."/>
            <person name="Sengamalay N."/>
            <person name="Hazen T.H."/>
            <person name="Rasko D.A."/>
        </authorList>
    </citation>
    <scope>NUCLEOTIDE SEQUENCE [LARGE SCALE GENOMIC DNA]</scope>
    <source>
        <strain evidence="5 6">1295743</strain>
    </source>
</reference>
<accession>A0A009IQM3</accession>
<dbReference type="InterPro" id="IPR000524">
    <property type="entry name" value="Tscrpt_reg_HTH_GntR"/>
</dbReference>
<dbReference type="PANTHER" id="PTHR43537:SF5">
    <property type="entry name" value="UXU OPERON TRANSCRIPTIONAL REGULATOR"/>
    <property type="match status" value="1"/>
</dbReference>
<dbReference type="Pfam" id="PF07729">
    <property type="entry name" value="FCD"/>
    <property type="match status" value="1"/>
</dbReference>
<dbReference type="InterPro" id="IPR011711">
    <property type="entry name" value="GntR_C"/>
</dbReference>
<dbReference type="Gene3D" id="1.10.10.10">
    <property type="entry name" value="Winged helix-like DNA-binding domain superfamily/Winged helix DNA-binding domain"/>
    <property type="match status" value="1"/>
</dbReference>
<evidence type="ECO:0000313" key="5">
    <source>
        <dbReference type="EMBL" id="EXB06093.1"/>
    </source>
</evidence>
<dbReference type="SMR" id="A0A009IQM3"/>
<gene>
    <name evidence="5" type="ORF">J512_1645</name>
</gene>
<dbReference type="RefSeq" id="WP_000092890.1">
    <property type="nucleotide sequence ID" value="NZ_JEWH01000016.1"/>
</dbReference>
<dbReference type="InterPro" id="IPR036388">
    <property type="entry name" value="WH-like_DNA-bd_sf"/>
</dbReference>
<proteinExistence type="predicted"/>
<dbReference type="SMART" id="SM00345">
    <property type="entry name" value="HTH_GNTR"/>
    <property type="match status" value="1"/>
</dbReference>
<keyword evidence="2" id="KW-0238">DNA-binding</keyword>